<dbReference type="GO" id="GO:0008233">
    <property type="term" value="F:peptidase activity"/>
    <property type="evidence" value="ECO:0007669"/>
    <property type="project" value="UniProtKB-KW"/>
</dbReference>
<feature type="region of interest" description="Disordered" evidence="1">
    <location>
        <begin position="104"/>
        <end position="156"/>
    </location>
</feature>
<reference evidence="4 5" key="1">
    <citation type="submission" date="2021-06" db="EMBL/GenBank/DDBJ databases">
        <authorList>
            <person name="Sun Q."/>
            <person name="Li D."/>
        </authorList>
    </citation>
    <scope>NUCLEOTIDE SEQUENCE [LARGE SCALE GENOMIC DNA]</scope>
    <source>
        <strain evidence="4 5">MSJ-4</strain>
    </source>
</reference>
<dbReference type="CDD" id="cd05379">
    <property type="entry name" value="CAP_bacterial"/>
    <property type="match status" value="1"/>
</dbReference>
<dbReference type="PANTHER" id="PTHR31157">
    <property type="entry name" value="SCP DOMAIN-CONTAINING PROTEIN"/>
    <property type="match status" value="1"/>
</dbReference>
<feature type="compositionally biased region" description="Polar residues" evidence="1">
    <location>
        <begin position="123"/>
        <end position="156"/>
    </location>
</feature>
<evidence type="ECO:0000256" key="1">
    <source>
        <dbReference type="SAM" id="MobiDB-lite"/>
    </source>
</evidence>
<dbReference type="EMBL" id="JAHLQL010000003">
    <property type="protein sequence ID" value="MBU5592277.1"/>
    <property type="molecule type" value="Genomic_DNA"/>
</dbReference>
<evidence type="ECO:0000313" key="5">
    <source>
        <dbReference type="Proteomes" id="UP000736583"/>
    </source>
</evidence>
<keyword evidence="4" id="KW-0378">Hydrolase</keyword>
<feature type="chain" id="PRO_5045914399" evidence="2">
    <location>
        <begin position="21"/>
        <end position="282"/>
    </location>
</feature>
<gene>
    <name evidence="4" type="ORF">KQI89_10930</name>
</gene>
<keyword evidence="4" id="KW-0645">Protease</keyword>
<protein>
    <submittedName>
        <fullName evidence="4">Serine protease</fullName>
    </submittedName>
</protein>
<sequence>MKKKFIVLALSLSLFFTASCTNQQQKQAIGGVESSVSKMGDIKKVKVTADKANIRSGCSNDTPILQSSNKDNTLDVVNEVSDWFAVKLPNNSIGFVPKSQCKPIVAEDTTPNTTPDTNKDVTPESQGTTPQGGTSQPEATTPKTPSAQTNASTLTDSEQQMIKLLNEARSQNNLAPLEVDMQLTNVARVKAQDMIDNNYFSHNSPKYGSPFDMMKAFKINFVQAGENIAGNQSVENAENSLMNSPGHRQNILSPNYTHIGIGIKDGGPYGKMFSQMFISKPK</sequence>
<evidence type="ECO:0000313" key="4">
    <source>
        <dbReference type="EMBL" id="MBU5592277.1"/>
    </source>
</evidence>
<feature type="domain" description="SH3b" evidence="3">
    <location>
        <begin position="42"/>
        <end position="105"/>
    </location>
</feature>
<dbReference type="InterPro" id="IPR014044">
    <property type="entry name" value="CAP_dom"/>
</dbReference>
<dbReference type="PROSITE" id="PS51257">
    <property type="entry name" value="PROKAR_LIPOPROTEIN"/>
    <property type="match status" value="1"/>
</dbReference>
<keyword evidence="2" id="KW-0732">Signal</keyword>
<accession>A0ABS6F191</accession>
<proteinExistence type="predicted"/>
<evidence type="ECO:0000259" key="3">
    <source>
        <dbReference type="PROSITE" id="PS51781"/>
    </source>
</evidence>
<dbReference type="PANTHER" id="PTHR31157:SF1">
    <property type="entry name" value="SCP DOMAIN-CONTAINING PROTEIN"/>
    <property type="match status" value="1"/>
</dbReference>
<dbReference type="Pfam" id="PF00188">
    <property type="entry name" value="CAP"/>
    <property type="match status" value="1"/>
</dbReference>
<name>A0ABS6F191_9CLOT</name>
<comment type="caution">
    <text evidence="4">The sequence shown here is derived from an EMBL/GenBank/DDBJ whole genome shotgun (WGS) entry which is preliminary data.</text>
</comment>
<dbReference type="GO" id="GO:0006508">
    <property type="term" value="P:proteolysis"/>
    <property type="evidence" value="ECO:0007669"/>
    <property type="project" value="UniProtKB-KW"/>
</dbReference>
<dbReference type="InterPro" id="IPR003646">
    <property type="entry name" value="SH3-like_bac-type"/>
</dbReference>
<keyword evidence="5" id="KW-1185">Reference proteome</keyword>
<evidence type="ECO:0000256" key="2">
    <source>
        <dbReference type="SAM" id="SignalP"/>
    </source>
</evidence>
<feature type="signal peptide" evidence="2">
    <location>
        <begin position="1"/>
        <end position="20"/>
    </location>
</feature>
<organism evidence="4 5">
    <name type="scientific">Clostridium simiarum</name>
    <dbReference type="NCBI Taxonomy" id="2841506"/>
    <lineage>
        <taxon>Bacteria</taxon>
        <taxon>Bacillati</taxon>
        <taxon>Bacillota</taxon>
        <taxon>Clostridia</taxon>
        <taxon>Eubacteriales</taxon>
        <taxon>Clostridiaceae</taxon>
        <taxon>Clostridium</taxon>
    </lineage>
</organism>
<dbReference type="InterPro" id="IPR014258">
    <property type="entry name" value="CAP_domain_YkwD-like"/>
</dbReference>
<dbReference type="Proteomes" id="UP000736583">
    <property type="component" value="Unassembled WGS sequence"/>
</dbReference>
<dbReference type="NCBIfam" id="TIGR02909">
    <property type="entry name" value="spore_YkwD"/>
    <property type="match status" value="1"/>
</dbReference>
<dbReference type="PROSITE" id="PS51781">
    <property type="entry name" value="SH3B"/>
    <property type="match status" value="1"/>
</dbReference>